<dbReference type="HAMAP" id="MF_00791">
    <property type="entry name" value="ApaG"/>
    <property type="match status" value="1"/>
</dbReference>
<feature type="domain" description="ApaG" evidence="2">
    <location>
        <begin position="15"/>
        <end position="139"/>
    </location>
</feature>
<dbReference type="AlphaFoldDB" id="C7FPC8"/>
<dbReference type="SUPFAM" id="SSF110069">
    <property type="entry name" value="ApaG-like"/>
    <property type="match status" value="1"/>
</dbReference>
<dbReference type="PANTHER" id="PTHR47191">
    <property type="entry name" value="OS05G0170800 PROTEIN"/>
    <property type="match status" value="1"/>
</dbReference>
<dbReference type="InterPro" id="IPR050718">
    <property type="entry name" value="ApaG-like"/>
</dbReference>
<evidence type="ECO:0000313" key="3">
    <source>
        <dbReference type="EMBL" id="ACU26431.1"/>
    </source>
</evidence>
<sequence>MILLPHRASRETMSEAITRGVAVSVRSFYVAERSDPMQDYYFFAYRVRIANVGDETVQLVSRHWVITDGENKVEEVKGPGVVGDQPILRPSESYEYTSACPLSTPVGTMQGTYQMISKSGEGFDAVIAPFTLAAPNALN</sequence>
<name>C7FPC8_9BACT</name>
<dbReference type="InterPro" id="IPR036767">
    <property type="entry name" value="ApaG_sf"/>
</dbReference>
<dbReference type="NCBIfam" id="NF003967">
    <property type="entry name" value="PRK05461.1"/>
    <property type="match status" value="1"/>
</dbReference>
<proteinExistence type="inferred from homology"/>
<dbReference type="Gene3D" id="2.60.40.1470">
    <property type="entry name" value="ApaG domain"/>
    <property type="match status" value="1"/>
</dbReference>
<dbReference type="InterPro" id="IPR023065">
    <property type="entry name" value="Uncharacterised_ApaG"/>
</dbReference>
<dbReference type="Pfam" id="PF04379">
    <property type="entry name" value="DUF525"/>
    <property type="match status" value="1"/>
</dbReference>
<organism evidence="3">
    <name type="scientific">uncultured bacterium HF186_75m_14K15</name>
    <dbReference type="NCBI Taxonomy" id="662886"/>
    <lineage>
        <taxon>Bacteria</taxon>
        <taxon>environmental samples</taxon>
    </lineage>
</organism>
<dbReference type="PANTHER" id="PTHR47191:SF2">
    <property type="entry name" value="OS05G0170800 PROTEIN"/>
    <property type="match status" value="1"/>
</dbReference>
<reference evidence="3" key="1">
    <citation type="journal article" date="2009" name="Environ. Microbiol. Rep.">
        <title>Characterization of canthaxanthin biosynthesis genes from an uncultured marine bacterium.</title>
        <authorList>
            <person name="Maresca J.A."/>
            <person name="Braff J.C."/>
            <person name="Delong E.F."/>
        </authorList>
    </citation>
    <scope>NUCLEOTIDE SEQUENCE</scope>
</reference>
<evidence type="ECO:0000259" key="2">
    <source>
        <dbReference type="PROSITE" id="PS51087"/>
    </source>
</evidence>
<evidence type="ECO:0000256" key="1">
    <source>
        <dbReference type="ARBA" id="ARBA00017693"/>
    </source>
</evidence>
<accession>C7FPC8</accession>
<dbReference type="PROSITE" id="PS51087">
    <property type="entry name" value="APAG"/>
    <property type="match status" value="1"/>
</dbReference>
<protein>
    <recommendedName>
        <fullName evidence="1">Protein ApaG</fullName>
    </recommendedName>
</protein>
<dbReference type="InterPro" id="IPR007474">
    <property type="entry name" value="ApaG_domain"/>
</dbReference>
<dbReference type="EMBL" id="GQ412707">
    <property type="protein sequence ID" value="ACU26431.1"/>
    <property type="molecule type" value="Genomic_DNA"/>
</dbReference>